<name>A0A4R0Q366_9SPHI</name>
<gene>
    <name evidence="1" type="ORF">EZ456_08540</name>
</gene>
<accession>A0A4R0Q366</accession>
<dbReference type="GO" id="GO:0004803">
    <property type="term" value="F:transposase activity"/>
    <property type="evidence" value="ECO:0007669"/>
    <property type="project" value="InterPro"/>
</dbReference>
<proteinExistence type="predicted"/>
<dbReference type="PANTHER" id="PTHR34322:SF2">
    <property type="entry name" value="TRANSPOSASE IS200-LIKE DOMAIN-CONTAINING PROTEIN"/>
    <property type="match status" value="1"/>
</dbReference>
<reference evidence="1 2" key="1">
    <citation type="submission" date="2019-02" db="EMBL/GenBank/DDBJ databases">
        <title>Pedobacter sp. RP-3-21 sp. nov., isolated from Arctic soil.</title>
        <authorList>
            <person name="Dahal R.H."/>
        </authorList>
    </citation>
    <scope>NUCLEOTIDE SEQUENCE [LARGE SCALE GENOMIC DNA]</scope>
    <source>
        <strain evidence="1 2">RP-3-21</strain>
    </source>
</reference>
<evidence type="ECO:0000313" key="2">
    <source>
        <dbReference type="Proteomes" id="UP000293925"/>
    </source>
</evidence>
<sequence length="203" mass="24965">MKYFDKFHPDNFYHIYNHAVGNENLFRKHDNFIFFLNRYDKYISPIAKTFSYCLMPNHFHVLIQVRDEKAIRLLSKNYDDEFDFHKFIMQQLSNFLNSYAKAFNKQHNRRGALFLDFTRRKEIKDEFYFSKLISYIHQNPIHHGFCKSVTDWEYSSYNSIISVNKTSKLERNVLFDWFGGIEEFIAFHQKEKRKDYRFRPIRF</sequence>
<dbReference type="Gene3D" id="3.30.70.1290">
    <property type="entry name" value="Transposase IS200-like"/>
    <property type="match status" value="1"/>
</dbReference>
<dbReference type="RefSeq" id="WP_131529218.1">
    <property type="nucleotide sequence ID" value="NZ_SJSO01000006.1"/>
</dbReference>
<dbReference type="Proteomes" id="UP000293925">
    <property type="component" value="Unassembled WGS sequence"/>
</dbReference>
<evidence type="ECO:0008006" key="3">
    <source>
        <dbReference type="Google" id="ProtNLM"/>
    </source>
</evidence>
<dbReference type="OrthoDB" id="9788881at2"/>
<organism evidence="1 2">
    <name type="scientific">Pedobacter psychrodurus</name>
    <dbReference type="NCBI Taxonomy" id="2530456"/>
    <lineage>
        <taxon>Bacteria</taxon>
        <taxon>Pseudomonadati</taxon>
        <taxon>Bacteroidota</taxon>
        <taxon>Sphingobacteriia</taxon>
        <taxon>Sphingobacteriales</taxon>
        <taxon>Sphingobacteriaceae</taxon>
        <taxon>Pedobacter</taxon>
    </lineage>
</organism>
<keyword evidence="2" id="KW-1185">Reference proteome</keyword>
<protein>
    <recommendedName>
        <fullName evidence="3">Transposase IS200-like domain-containing protein</fullName>
    </recommendedName>
</protein>
<dbReference type="AlphaFoldDB" id="A0A4R0Q366"/>
<dbReference type="PANTHER" id="PTHR34322">
    <property type="entry name" value="TRANSPOSASE, Y1_TNP DOMAIN-CONTAINING"/>
    <property type="match status" value="1"/>
</dbReference>
<dbReference type="InterPro" id="IPR036515">
    <property type="entry name" value="Transposase_17_sf"/>
</dbReference>
<dbReference type="GO" id="GO:0003677">
    <property type="term" value="F:DNA binding"/>
    <property type="evidence" value="ECO:0007669"/>
    <property type="project" value="InterPro"/>
</dbReference>
<comment type="caution">
    <text evidence="1">The sequence shown here is derived from an EMBL/GenBank/DDBJ whole genome shotgun (WGS) entry which is preliminary data.</text>
</comment>
<evidence type="ECO:0000313" key="1">
    <source>
        <dbReference type="EMBL" id="TCD27242.1"/>
    </source>
</evidence>
<dbReference type="SUPFAM" id="SSF143422">
    <property type="entry name" value="Transposase IS200-like"/>
    <property type="match status" value="1"/>
</dbReference>
<dbReference type="GO" id="GO:0006313">
    <property type="term" value="P:DNA transposition"/>
    <property type="evidence" value="ECO:0007669"/>
    <property type="project" value="InterPro"/>
</dbReference>
<dbReference type="EMBL" id="SJSO01000006">
    <property type="protein sequence ID" value="TCD27242.1"/>
    <property type="molecule type" value="Genomic_DNA"/>
</dbReference>